<dbReference type="OrthoDB" id="4336064at2"/>
<dbReference type="Proteomes" id="UP000317378">
    <property type="component" value="Unassembled WGS sequence"/>
</dbReference>
<evidence type="ECO:0000313" key="3">
    <source>
        <dbReference type="Proteomes" id="UP000317378"/>
    </source>
</evidence>
<evidence type="ECO:0000256" key="1">
    <source>
        <dbReference type="SAM" id="SignalP"/>
    </source>
</evidence>
<proteinExistence type="predicted"/>
<sequence>MRLKLVSVAVLGSLALGATPAVAQTQAQESGPASSKAINTPKIDTWQDIAAGKCYYGDKESCELLIKGLKMSKKTKKCLVNASVAAAIQLVVGRFNKELASKVSKQAVGAGATGCITALVN</sequence>
<feature type="signal peptide" evidence="1">
    <location>
        <begin position="1"/>
        <end position="23"/>
    </location>
</feature>
<dbReference type="EMBL" id="VCHX02000144">
    <property type="protein sequence ID" value="TPQ20276.1"/>
    <property type="molecule type" value="Genomic_DNA"/>
</dbReference>
<protein>
    <submittedName>
        <fullName evidence="2">Uncharacterized protein</fullName>
    </submittedName>
</protein>
<gene>
    <name evidence="2" type="ORF">FGD71_021690</name>
</gene>
<keyword evidence="3" id="KW-1185">Reference proteome</keyword>
<comment type="caution">
    <text evidence="2">The sequence shown here is derived from an EMBL/GenBank/DDBJ whole genome shotgun (WGS) entry which is preliminary data.</text>
</comment>
<evidence type="ECO:0000313" key="2">
    <source>
        <dbReference type="EMBL" id="TPQ20276.1"/>
    </source>
</evidence>
<reference evidence="2 3" key="1">
    <citation type="submission" date="2019-06" db="EMBL/GenBank/DDBJ databases">
        <title>Streptomyces sporangiiformans sp. nov., a novel actinomycete isolated from soil in Mount Song.</title>
        <authorList>
            <person name="Han L."/>
        </authorList>
    </citation>
    <scope>NUCLEOTIDE SEQUENCE [LARGE SCALE GENOMIC DNA]</scope>
    <source>
        <strain evidence="2 3">NEAU-SSA 1</strain>
    </source>
</reference>
<keyword evidence="1" id="KW-0732">Signal</keyword>
<accession>A0A505DKE8</accession>
<feature type="chain" id="PRO_5021322696" evidence="1">
    <location>
        <begin position="24"/>
        <end position="121"/>
    </location>
</feature>
<dbReference type="RefSeq" id="WP_119102150.1">
    <property type="nucleotide sequence ID" value="NZ_QXMJ01000144.1"/>
</dbReference>
<organism evidence="2 3">
    <name type="scientific">Streptomyces sporangiiformans</name>
    <dbReference type="NCBI Taxonomy" id="2315329"/>
    <lineage>
        <taxon>Bacteria</taxon>
        <taxon>Bacillati</taxon>
        <taxon>Actinomycetota</taxon>
        <taxon>Actinomycetes</taxon>
        <taxon>Kitasatosporales</taxon>
        <taxon>Streptomycetaceae</taxon>
        <taxon>Streptomyces</taxon>
    </lineage>
</organism>
<dbReference type="AlphaFoldDB" id="A0A505DKE8"/>
<name>A0A505DKE8_9ACTN</name>